<protein>
    <recommendedName>
        <fullName evidence="6">Uroporphyrin-3 C-methyltransferase</fullName>
    </recommendedName>
</protein>
<dbReference type="AlphaFoldDB" id="A0A4P7BXG9"/>
<organism evidence="4 5">
    <name type="scientific">Nitrosococcus wardiae</name>
    <dbReference type="NCBI Taxonomy" id="1814290"/>
    <lineage>
        <taxon>Bacteria</taxon>
        <taxon>Pseudomonadati</taxon>
        <taxon>Pseudomonadota</taxon>
        <taxon>Gammaproteobacteria</taxon>
        <taxon>Chromatiales</taxon>
        <taxon>Chromatiaceae</taxon>
        <taxon>Nitrosococcus</taxon>
    </lineage>
</organism>
<feature type="region of interest" description="Disordered" evidence="2">
    <location>
        <begin position="1"/>
        <end position="166"/>
    </location>
</feature>
<evidence type="ECO:0000256" key="1">
    <source>
        <dbReference type="SAM" id="Coils"/>
    </source>
</evidence>
<gene>
    <name evidence="4" type="ORF">E3U44_04245</name>
</gene>
<proteinExistence type="predicted"/>
<dbReference type="PANTHER" id="PTHR38043">
    <property type="entry name" value="PROTEIN HEMX"/>
    <property type="match status" value="1"/>
</dbReference>
<dbReference type="PANTHER" id="PTHR38043:SF1">
    <property type="entry name" value="PROTEIN HEMX"/>
    <property type="match status" value="1"/>
</dbReference>
<evidence type="ECO:0000256" key="3">
    <source>
        <dbReference type="SAM" id="Phobius"/>
    </source>
</evidence>
<keyword evidence="3" id="KW-0472">Membrane</keyword>
<reference evidence="4 5" key="1">
    <citation type="submission" date="2019-03" db="EMBL/GenBank/DDBJ databases">
        <title>The genome sequence of Nitrosococcus wardiae strain D1FHST reveals the archetypal metabolic capacity of ammonia-oxidizing Gammaproteobacteria.</title>
        <authorList>
            <person name="Wang L."/>
            <person name="Lim C.K."/>
            <person name="Hanson T.E."/>
            <person name="Dang H."/>
            <person name="Klotz M.G."/>
        </authorList>
    </citation>
    <scope>NUCLEOTIDE SEQUENCE [LARGE SCALE GENOMIC DNA]</scope>
    <source>
        <strain evidence="4 5">D1FHS</strain>
    </source>
</reference>
<feature type="compositionally biased region" description="Low complexity" evidence="2">
    <location>
        <begin position="133"/>
        <end position="147"/>
    </location>
</feature>
<dbReference type="Pfam" id="PF04375">
    <property type="entry name" value="HemX"/>
    <property type="match status" value="1"/>
</dbReference>
<evidence type="ECO:0000313" key="4">
    <source>
        <dbReference type="EMBL" id="QBQ53810.1"/>
    </source>
</evidence>
<dbReference type="KEGG" id="nwr:E3U44_04245"/>
<dbReference type="EMBL" id="CP038033">
    <property type="protein sequence ID" value="QBQ53810.1"/>
    <property type="molecule type" value="Genomic_DNA"/>
</dbReference>
<keyword evidence="3" id="KW-0812">Transmembrane</keyword>
<feature type="compositionally biased region" description="Polar residues" evidence="2">
    <location>
        <begin position="60"/>
        <end position="70"/>
    </location>
</feature>
<feature type="coiled-coil region" evidence="1">
    <location>
        <begin position="250"/>
        <end position="277"/>
    </location>
</feature>
<keyword evidence="1" id="KW-0175">Coiled coil</keyword>
<dbReference type="RefSeq" id="WP_134356820.1">
    <property type="nucleotide sequence ID" value="NZ_CP038033.1"/>
</dbReference>
<evidence type="ECO:0000256" key="2">
    <source>
        <dbReference type="SAM" id="MobiDB-lite"/>
    </source>
</evidence>
<feature type="compositionally biased region" description="Basic and acidic residues" evidence="2">
    <location>
        <begin position="72"/>
        <end position="84"/>
    </location>
</feature>
<accession>A0A4P7BXG9</accession>
<feature type="compositionally biased region" description="Basic residues" evidence="2">
    <location>
        <begin position="10"/>
        <end position="24"/>
    </location>
</feature>
<sequence length="538" mass="58703">MSDKGENLPGRRRAKGAHRSKRKQKEAASSVETTFNEVNTEVTEEANAKAQEAEKPDAKTTVSKAESTTESPEEKEASFSEIDHNQPAFEAPGGTMSNSPDQPSPEAVSKKPEEMGQEAKTLESEQPASEGVAAMSQAEPAAEASPAEGGGSKPVSEPPKEEVPPARGRGKYMVGFMILAIALILVAVGDAYYARSLAEKEREAREALSKKLAAQLDTQVDSRVASQVDERLAGREEPLQQEVTSLKGEVEGNADELEIIQKEMAALESALRILRSEIEQGPQPGNWDIAEAAYLMRIANERLQLERDVSTALVALQTADQILREIADPALTPVRAKLAEEISSLKAVPVPDIDGMALSLTSLIDRVKELELKETVIEEPTPTPKVEEQAPEQPPESEGNTYIEKAKEFLQVIWSDLKHLVVVRRRGEGEGGGGIPILPPEERYFLYQNLRLELESARLSLLQKNEDSFRQSLQLAQSWLQTYFQGPEAKVMEDALVELEQTAIKPTLPDISGALKALERVREHIGPQAARGSEGGEA</sequence>
<dbReference type="OrthoDB" id="5739852at2"/>
<dbReference type="InterPro" id="IPR007470">
    <property type="entry name" value="HemX"/>
</dbReference>
<name>A0A4P7BXG9_9GAMM</name>
<feature type="compositionally biased region" description="Low complexity" evidence="2">
    <location>
        <begin position="31"/>
        <end position="41"/>
    </location>
</feature>
<feature type="region of interest" description="Disordered" evidence="2">
    <location>
        <begin position="376"/>
        <end position="399"/>
    </location>
</feature>
<evidence type="ECO:0000313" key="5">
    <source>
        <dbReference type="Proteomes" id="UP000294325"/>
    </source>
</evidence>
<keyword evidence="3" id="KW-1133">Transmembrane helix</keyword>
<evidence type="ECO:0008006" key="6">
    <source>
        <dbReference type="Google" id="ProtNLM"/>
    </source>
</evidence>
<dbReference type="Proteomes" id="UP000294325">
    <property type="component" value="Chromosome"/>
</dbReference>
<feature type="transmembrane region" description="Helical" evidence="3">
    <location>
        <begin position="172"/>
        <end position="193"/>
    </location>
</feature>
<keyword evidence="5" id="KW-1185">Reference proteome</keyword>